<dbReference type="AlphaFoldDB" id="A0A2G6E407"/>
<dbReference type="InterPro" id="IPR006059">
    <property type="entry name" value="SBP"/>
</dbReference>
<dbReference type="Proteomes" id="UP000229740">
    <property type="component" value="Unassembled WGS sequence"/>
</dbReference>
<dbReference type="InterPro" id="IPR050490">
    <property type="entry name" value="Bact_solute-bd_prot1"/>
</dbReference>
<dbReference type="Pfam" id="PF01547">
    <property type="entry name" value="SBP_bac_1"/>
    <property type="match status" value="1"/>
</dbReference>
<sequence length="452" mass="51036">MRKERGRLKIGIITLAVIFTLLLLSCPAVFSGETFPAGEMVLFSYGNPQYRLQYFDDFLARNSDIAPGVTVKIVQTKGEADVRQKVQMSYTAAAYDELPDAISTAPVSMQAMAEAGILVDMTDLVESVKDKFVEGSFDQILYDGRYYGFPRSLRPQLLFYNIEIFDKYGIDPKEMDTIEGWIEVGRTLKEASNGEVFLSYIDPGSRTWRYYGRRGFMPQANARIWDDDGNIVIDKDPGTKLAFETLDTLYREGLLLKSAIFKPSLYDATREGKVATFYIGAFWSEFLRQNLPDMEGKWRVMPAPVFQDIGTRGAPVVAIEALIKKPEMPYAELYKKYLLDFNFNGEARNAWTTKMVEQNAPYPNPMVLELLADPFWKEPSAYYGGQSFREMEGLGLQNPSENLRVTTHDAEADQIISAELEKYVAGDQTMAQAIENMGKVLKDRIGKTTAAK</sequence>
<dbReference type="PANTHER" id="PTHR43649">
    <property type="entry name" value="ARABINOSE-BINDING PROTEIN-RELATED"/>
    <property type="match status" value="1"/>
</dbReference>
<proteinExistence type="predicted"/>
<accession>A0A2G6E407</accession>
<evidence type="ECO:0000313" key="1">
    <source>
        <dbReference type="EMBL" id="PID56805.1"/>
    </source>
</evidence>
<dbReference type="PROSITE" id="PS51257">
    <property type="entry name" value="PROKAR_LIPOPROTEIN"/>
    <property type="match status" value="1"/>
</dbReference>
<gene>
    <name evidence="1" type="ORF">CSB45_09765</name>
</gene>
<name>A0A2G6E407_9BACT</name>
<organism evidence="1 2">
    <name type="scientific">candidate division KSB3 bacterium</name>
    <dbReference type="NCBI Taxonomy" id="2044937"/>
    <lineage>
        <taxon>Bacteria</taxon>
        <taxon>candidate division KSB3</taxon>
    </lineage>
</organism>
<dbReference type="Gene3D" id="3.40.190.10">
    <property type="entry name" value="Periplasmic binding protein-like II"/>
    <property type="match status" value="1"/>
</dbReference>
<protein>
    <submittedName>
        <fullName evidence="1">Sugar ABC transporter substrate-binding protein</fullName>
    </submittedName>
</protein>
<dbReference type="EMBL" id="PDPS01000031">
    <property type="protein sequence ID" value="PID56805.1"/>
    <property type="molecule type" value="Genomic_DNA"/>
</dbReference>
<comment type="caution">
    <text evidence="1">The sequence shown here is derived from an EMBL/GenBank/DDBJ whole genome shotgun (WGS) entry which is preliminary data.</text>
</comment>
<dbReference type="SUPFAM" id="SSF53850">
    <property type="entry name" value="Periplasmic binding protein-like II"/>
    <property type="match status" value="1"/>
</dbReference>
<evidence type="ECO:0000313" key="2">
    <source>
        <dbReference type="Proteomes" id="UP000229740"/>
    </source>
</evidence>
<reference evidence="1 2" key="1">
    <citation type="submission" date="2017-10" db="EMBL/GenBank/DDBJ databases">
        <title>Novel microbial diversity and functional potential in the marine mammal oral microbiome.</title>
        <authorList>
            <person name="Dudek N.K."/>
            <person name="Sun C.L."/>
            <person name="Burstein D."/>
            <person name="Kantor R.S."/>
            <person name="Aliaga Goltsman D.S."/>
            <person name="Bik E.M."/>
            <person name="Thomas B.C."/>
            <person name="Banfield J.F."/>
            <person name="Relman D.A."/>
        </authorList>
    </citation>
    <scope>NUCLEOTIDE SEQUENCE [LARGE SCALE GENOMIC DNA]</scope>
    <source>
        <strain evidence="1">DOLZORAL124_49_17</strain>
    </source>
</reference>
<dbReference type="PANTHER" id="PTHR43649:SF12">
    <property type="entry name" value="DIACETYLCHITOBIOSE BINDING PROTEIN DASA"/>
    <property type="match status" value="1"/>
</dbReference>